<reference evidence="3 4" key="1">
    <citation type="journal article" date="2021" name="Comput. Struct. Biotechnol. J.">
        <title>De novo genome assembly of the potent medicinal plant Rehmannia glutinosa using nanopore technology.</title>
        <authorList>
            <person name="Ma L."/>
            <person name="Dong C."/>
            <person name="Song C."/>
            <person name="Wang X."/>
            <person name="Zheng X."/>
            <person name="Niu Y."/>
            <person name="Chen S."/>
            <person name="Feng W."/>
        </authorList>
    </citation>
    <scope>NUCLEOTIDE SEQUENCE [LARGE SCALE GENOMIC DNA]</scope>
    <source>
        <strain evidence="3">DH-2019</strain>
    </source>
</reference>
<dbReference type="Gene3D" id="3.40.50.2000">
    <property type="entry name" value="Glycogen Phosphorylase B"/>
    <property type="match status" value="2"/>
</dbReference>
<evidence type="ECO:0000256" key="1">
    <source>
        <dbReference type="ARBA" id="ARBA00009995"/>
    </source>
</evidence>
<keyword evidence="2" id="KW-0808">Transferase</keyword>
<protein>
    <recommendedName>
        <fullName evidence="5">UDP-glycosyltransferases domain-containing protein</fullName>
    </recommendedName>
</protein>
<evidence type="ECO:0008006" key="5">
    <source>
        <dbReference type="Google" id="ProtNLM"/>
    </source>
</evidence>
<dbReference type="InterPro" id="IPR002213">
    <property type="entry name" value="UDP_glucos_trans"/>
</dbReference>
<dbReference type="Pfam" id="PF00201">
    <property type="entry name" value="UDPGT"/>
    <property type="match status" value="1"/>
</dbReference>
<comment type="caution">
    <text evidence="3">The sequence shown here is derived from an EMBL/GenBank/DDBJ whole genome shotgun (WGS) entry which is preliminary data.</text>
</comment>
<dbReference type="CDD" id="cd03784">
    <property type="entry name" value="GT1_Gtf-like"/>
    <property type="match status" value="1"/>
</dbReference>
<dbReference type="EMBL" id="JABTTQ020002088">
    <property type="protein sequence ID" value="KAK6125860.1"/>
    <property type="molecule type" value="Genomic_DNA"/>
</dbReference>
<organism evidence="3 4">
    <name type="scientific">Rehmannia glutinosa</name>
    <name type="common">Chinese foxglove</name>
    <dbReference type="NCBI Taxonomy" id="99300"/>
    <lineage>
        <taxon>Eukaryota</taxon>
        <taxon>Viridiplantae</taxon>
        <taxon>Streptophyta</taxon>
        <taxon>Embryophyta</taxon>
        <taxon>Tracheophyta</taxon>
        <taxon>Spermatophyta</taxon>
        <taxon>Magnoliopsida</taxon>
        <taxon>eudicotyledons</taxon>
        <taxon>Gunneridae</taxon>
        <taxon>Pentapetalae</taxon>
        <taxon>asterids</taxon>
        <taxon>lamiids</taxon>
        <taxon>Lamiales</taxon>
        <taxon>Orobanchaceae</taxon>
        <taxon>Rehmannieae</taxon>
        <taxon>Rehmannia</taxon>
    </lineage>
</organism>
<evidence type="ECO:0000313" key="3">
    <source>
        <dbReference type="EMBL" id="KAK6125860.1"/>
    </source>
</evidence>
<name>A0ABR0UUU3_REHGL</name>
<evidence type="ECO:0000313" key="4">
    <source>
        <dbReference type="Proteomes" id="UP001318860"/>
    </source>
</evidence>
<keyword evidence="4" id="KW-1185">Reference proteome</keyword>
<dbReference type="InterPro" id="IPR050481">
    <property type="entry name" value="UDP-glycosyltransf_plant"/>
</dbReference>
<gene>
    <name evidence="3" type="ORF">DH2020_040398</name>
</gene>
<dbReference type="Proteomes" id="UP001318860">
    <property type="component" value="Unassembled WGS sequence"/>
</dbReference>
<accession>A0ABR0UUU3</accession>
<dbReference type="PROSITE" id="PS00375">
    <property type="entry name" value="UDPGT"/>
    <property type="match status" value="1"/>
</dbReference>
<dbReference type="InterPro" id="IPR035595">
    <property type="entry name" value="UDP_glycos_trans_CS"/>
</dbReference>
<sequence>MFELLHQKERLGVVTLRPTLSLRTPDGTDSVRFKIIISLLPPLSSWMGLDTPCLHGAGSLWPVVENEPIQQPSEPQHLIGLGQSHPNLRDPSRLLPPDMTKAVICSNGRKEISGKRKLSKSAMDTSRRHGQDQCRQERKTTGILEFIFQRRKRLGFSVFHWRGRTPLIHSIGQQTITQHIFNSFFFNSLNASFTLKKPKTMAAEAFHNDNKKLHVVMFPWLAFGHIIPFFELSKFIAQKGHKITFISTPRNIDRLPKLPHHLISSITLLKIPLPKLQGLPENAEATMDVRTEDIEHLKKAYDGMENELTRFLVGSNVDAIIYDFAAHFVPPVATKLGISRYFFCIFNAWFLAFMGTTSALINGLEDRTRPEDFLAPPEWVTFETKVAYKLYEANWVVGAAGKNASGFSDTYRAGKAIAGCDAMIIRHCNEFEPEWLKLLEELHKIEVIPLGLMPPNIQETQSGVNEAWISIKDWLCSQKKESVVYVALGSEVVLSRDQLGELAHGLELSGIPFLWALRKPAGSSQDDPIELPDGFEERVKGRGVVWKNWAPQLEILGHGSIGAFLTHCGWSSIVEGLMFGNPLIMLPFLVDQGLNARVLADKQVGVEVARNEQDGSYTRNDVAESMRMVMIEDEGQKIRGKAKALSAVFGDRELHDQYVESFIEYLENHEDKP</sequence>
<comment type="similarity">
    <text evidence="1">Belongs to the UDP-glycosyltransferase family.</text>
</comment>
<evidence type="ECO:0000256" key="2">
    <source>
        <dbReference type="ARBA" id="ARBA00022679"/>
    </source>
</evidence>
<dbReference type="PANTHER" id="PTHR48049:SF60">
    <property type="entry name" value="UDP-GLYCOSYLTRANSFERASE 91B1"/>
    <property type="match status" value="1"/>
</dbReference>
<dbReference type="PANTHER" id="PTHR48049">
    <property type="entry name" value="GLYCOSYLTRANSFERASE"/>
    <property type="match status" value="1"/>
</dbReference>
<dbReference type="SUPFAM" id="SSF53756">
    <property type="entry name" value="UDP-Glycosyltransferase/glycogen phosphorylase"/>
    <property type="match status" value="1"/>
</dbReference>
<proteinExistence type="inferred from homology"/>